<comment type="caution">
    <text evidence="1">The sequence shown here is derived from an EMBL/GenBank/DDBJ whole genome shotgun (WGS) entry which is preliminary data.</text>
</comment>
<dbReference type="EMBL" id="JBEPLV010000001">
    <property type="protein sequence ID" value="MET3544590.1"/>
    <property type="molecule type" value="Genomic_DNA"/>
</dbReference>
<keyword evidence="2" id="KW-1185">Reference proteome</keyword>
<dbReference type="PIRSF" id="PIRSF037081">
    <property type="entry name" value="P-loop_All4644_prd"/>
    <property type="match status" value="1"/>
</dbReference>
<dbReference type="Proteomes" id="UP001549098">
    <property type="component" value="Unassembled WGS sequence"/>
</dbReference>
<organism evidence="1 2">
    <name type="scientific">Paenibacillus favisporus</name>
    <dbReference type="NCBI Taxonomy" id="221028"/>
    <lineage>
        <taxon>Bacteria</taxon>
        <taxon>Bacillati</taxon>
        <taxon>Bacillota</taxon>
        <taxon>Bacilli</taxon>
        <taxon>Bacillales</taxon>
        <taxon>Paenibacillaceae</taxon>
        <taxon>Paenibacillus</taxon>
    </lineage>
</organism>
<reference evidence="1 2" key="1">
    <citation type="submission" date="2024-06" db="EMBL/GenBank/DDBJ databases">
        <title>Genomic Encyclopedia of Type Strains, Phase IV (KMG-IV): sequencing the most valuable type-strain genomes for metagenomic binning, comparative biology and taxonomic classification.</title>
        <authorList>
            <person name="Goeker M."/>
        </authorList>
    </citation>
    <scope>NUCLEOTIDE SEQUENCE [LARGE SCALE GENOMIC DNA]</scope>
    <source>
        <strain evidence="1 2">DSM 17253</strain>
    </source>
</reference>
<sequence>MECVIFTGIQASGKSTFYKERFFATHMRINLDMLRTRHRESVFLEASVRTMQSFVVDNTNPTVEDRKKYIDFVKKHHYKVIGYYFEPDYELSQDRNNKREGKEKVPEIGMISTLKKLQRPSYSEGFDELYIVKSLNDGFEIQKLPYEG</sequence>
<evidence type="ECO:0000313" key="1">
    <source>
        <dbReference type="EMBL" id="MET3544590.1"/>
    </source>
</evidence>
<accession>A0ABV2EYZ4</accession>
<proteinExistence type="predicted"/>
<dbReference type="InterPro" id="IPR027417">
    <property type="entry name" value="P-loop_NTPase"/>
</dbReference>
<evidence type="ECO:0000313" key="2">
    <source>
        <dbReference type="Proteomes" id="UP001549098"/>
    </source>
</evidence>
<dbReference type="Gene3D" id="3.40.50.300">
    <property type="entry name" value="P-loop containing nucleotide triphosphate hydrolases"/>
    <property type="match status" value="1"/>
</dbReference>
<dbReference type="InterPro" id="IPR017101">
    <property type="entry name" value="P-loop_ATP/GTP-bd_All4644_prd"/>
</dbReference>
<dbReference type="SUPFAM" id="SSF52540">
    <property type="entry name" value="P-loop containing nucleoside triphosphate hydrolases"/>
    <property type="match status" value="1"/>
</dbReference>
<dbReference type="GO" id="GO:0016301">
    <property type="term" value="F:kinase activity"/>
    <property type="evidence" value="ECO:0007669"/>
    <property type="project" value="UniProtKB-KW"/>
</dbReference>
<dbReference type="PANTHER" id="PTHR12083">
    <property type="entry name" value="BIFUNCTIONAL POLYNUCLEOTIDE PHOSPHATASE/KINASE"/>
    <property type="match status" value="1"/>
</dbReference>
<gene>
    <name evidence="1" type="ORF">ABID47_001184</name>
</gene>
<dbReference type="PANTHER" id="PTHR12083:SF9">
    <property type="entry name" value="BIFUNCTIONAL POLYNUCLEOTIDE PHOSPHATASE_KINASE"/>
    <property type="match status" value="1"/>
</dbReference>
<dbReference type="RefSeq" id="WP_354495271.1">
    <property type="nucleotide sequence ID" value="NZ_JBEPLV010000001.1"/>
</dbReference>
<dbReference type="Pfam" id="PF13671">
    <property type="entry name" value="AAA_33"/>
    <property type="match status" value="1"/>
</dbReference>
<name>A0ABV2EYZ4_9BACL</name>
<keyword evidence="1" id="KW-0808">Transferase</keyword>
<protein>
    <submittedName>
        <fullName evidence="1">Kinase</fullName>
    </submittedName>
</protein>
<keyword evidence="1" id="KW-0418">Kinase</keyword>